<dbReference type="InterPro" id="IPR045249">
    <property type="entry name" value="HARBI1-like"/>
</dbReference>
<protein>
    <submittedName>
        <fullName evidence="11">Harbinger transposase-derived nuclease domain</fullName>
    </submittedName>
</protein>
<keyword evidence="5" id="KW-0479">Metal-binding</keyword>
<keyword evidence="4" id="KW-0540">Nuclease</keyword>
<dbReference type="Proteomes" id="UP001370490">
    <property type="component" value="Unassembled WGS sequence"/>
</dbReference>
<reference evidence="11 12" key="1">
    <citation type="submission" date="2023-12" db="EMBL/GenBank/DDBJ databases">
        <title>A high-quality genome assembly for Dillenia turbinata (Dilleniales).</title>
        <authorList>
            <person name="Chanderbali A."/>
        </authorList>
    </citation>
    <scope>NUCLEOTIDE SEQUENCE [LARGE SCALE GENOMIC DNA]</scope>
    <source>
        <strain evidence="11">LSX21</strain>
        <tissue evidence="11">Leaf</tissue>
    </source>
</reference>
<dbReference type="EMBL" id="JBAMMX010000003">
    <property type="protein sequence ID" value="KAK6944432.1"/>
    <property type="molecule type" value="Genomic_DNA"/>
</dbReference>
<evidence type="ECO:0000256" key="6">
    <source>
        <dbReference type="ARBA" id="ARBA00022801"/>
    </source>
</evidence>
<comment type="similarity">
    <text evidence="3">Belongs to the HARBI1 family.</text>
</comment>
<feature type="domain" description="DDE Tnp4" evidence="9">
    <location>
        <begin position="261"/>
        <end position="404"/>
    </location>
</feature>
<gene>
    <name evidence="11" type="ORF">RJ641_025534</name>
</gene>
<evidence type="ECO:0000313" key="12">
    <source>
        <dbReference type="Proteomes" id="UP001370490"/>
    </source>
</evidence>
<feature type="domain" description="Transposase Helix-turn-helix" evidence="10">
    <location>
        <begin position="168"/>
        <end position="210"/>
    </location>
</feature>
<dbReference type="GO" id="GO:0046872">
    <property type="term" value="F:metal ion binding"/>
    <property type="evidence" value="ECO:0007669"/>
    <property type="project" value="UniProtKB-KW"/>
</dbReference>
<accession>A0AAN8ZP16</accession>
<keyword evidence="6" id="KW-0378">Hydrolase</keyword>
<dbReference type="PANTHER" id="PTHR22930">
    <property type="match status" value="1"/>
</dbReference>
<evidence type="ECO:0000256" key="1">
    <source>
        <dbReference type="ARBA" id="ARBA00001968"/>
    </source>
</evidence>
<organism evidence="11 12">
    <name type="scientific">Dillenia turbinata</name>
    <dbReference type="NCBI Taxonomy" id="194707"/>
    <lineage>
        <taxon>Eukaryota</taxon>
        <taxon>Viridiplantae</taxon>
        <taxon>Streptophyta</taxon>
        <taxon>Embryophyta</taxon>
        <taxon>Tracheophyta</taxon>
        <taxon>Spermatophyta</taxon>
        <taxon>Magnoliopsida</taxon>
        <taxon>eudicotyledons</taxon>
        <taxon>Gunneridae</taxon>
        <taxon>Pentapetalae</taxon>
        <taxon>Dilleniales</taxon>
        <taxon>Dilleniaceae</taxon>
        <taxon>Dillenia</taxon>
    </lineage>
</organism>
<comment type="subcellular location">
    <subcellularLocation>
        <location evidence="2">Nucleus</location>
    </subcellularLocation>
</comment>
<evidence type="ECO:0000256" key="3">
    <source>
        <dbReference type="ARBA" id="ARBA00006958"/>
    </source>
</evidence>
<keyword evidence="7" id="KW-0539">Nucleus</keyword>
<keyword evidence="12" id="KW-1185">Reference proteome</keyword>
<evidence type="ECO:0000256" key="4">
    <source>
        <dbReference type="ARBA" id="ARBA00022722"/>
    </source>
</evidence>
<dbReference type="Pfam" id="PF13613">
    <property type="entry name" value="HTH_Tnp_4"/>
    <property type="match status" value="1"/>
</dbReference>
<dbReference type="PANTHER" id="PTHR22930:SF242">
    <property type="entry name" value="LOW PROTEIN: NUCLEASE-LIKE PROTEIN"/>
    <property type="match status" value="1"/>
</dbReference>
<dbReference type="GO" id="GO:0004518">
    <property type="term" value="F:nuclease activity"/>
    <property type="evidence" value="ECO:0007669"/>
    <property type="project" value="UniProtKB-KW"/>
</dbReference>
<dbReference type="AlphaFoldDB" id="A0AAN8ZP16"/>
<dbReference type="InterPro" id="IPR027805">
    <property type="entry name" value="Transposase_HTH_dom"/>
</dbReference>
<evidence type="ECO:0000256" key="5">
    <source>
        <dbReference type="ARBA" id="ARBA00022723"/>
    </source>
</evidence>
<evidence type="ECO:0000259" key="10">
    <source>
        <dbReference type="Pfam" id="PF13613"/>
    </source>
</evidence>
<proteinExistence type="inferred from homology"/>
<dbReference type="InterPro" id="IPR027806">
    <property type="entry name" value="HARBI1_dom"/>
</dbReference>
<evidence type="ECO:0000256" key="8">
    <source>
        <dbReference type="SAM" id="MobiDB-lite"/>
    </source>
</evidence>
<feature type="region of interest" description="Disordered" evidence="8">
    <location>
        <begin position="1"/>
        <end position="47"/>
    </location>
</feature>
<name>A0AAN8ZP16_9MAGN</name>
<evidence type="ECO:0000259" key="9">
    <source>
        <dbReference type="Pfam" id="PF13359"/>
    </source>
</evidence>
<dbReference type="Pfam" id="PF13359">
    <property type="entry name" value="DDE_Tnp_4"/>
    <property type="match status" value="1"/>
</dbReference>
<feature type="compositionally biased region" description="Polar residues" evidence="8">
    <location>
        <begin position="1"/>
        <end position="12"/>
    </location>
</feature>
<dbReference type="GO" id="GO:0005634">
    <property type="term" value="C:nucleus"/>
    <property type="evidence" value="ECO:0007669"/>
    <property type="project" value="UniProtKB-SubCell"/>
</dbReference>
<comment type="caution">
    <text evidence="11">The sequence shown here is derived from an EMBL/GenBank/DDBJ whole genome shotgun (WGS) entry which is preliminary data.</text>
</comment>
<feature type="compositionally biased region" description="Basic residues" evidence="8">
    <location>
        <begin position="14"/>
        <end position="34"/>
    </location>
</feature>
<sequence>MATDGNSPGDNSSAKKRKPHTRPTITARRKKKNNQQREEETQFSPQPKNLTQLLTLVSNATSKAYSFLKENDINLLPSQTRSLESLLSSSSLSLSKLFSLLRTPPKPTSKSKPPYLSPSSSWFQRFLNSSSDNYDQRWVDCFRMSKASFTLLLRNLWPCLKNSPSGVSPNDMLACALFRLSHGLSFKEVGRRFGIDSETACRVFYEVIKSVNDNLGHLFEFRNNLNRVIVGFGWISLPNCCGALGIHRFSIDGELLGENGSLLVQALVDSEGRFLDVSAGWPSSMKPEMILRQTKLFASVEESKELLDGPMYKLGDGNLIPQYILGDSCFPLLPWLLTPFTRASEDNFSSSEQAYNSVHSRGMELVPMAFDRVRARWQLFSKRWTEECIETLPFVIVAGCLLHNFLIMCSEPFPDENVGFRRDQELPAYEGEVNESGQRVRDVLALNLSRVSPIESSPFTFVCMCRVEVLTHNSRILGRVHI</sequence>
<dbReference type="GO" id="GO:0016787">
    <property type="term" value="F:hydrolase activity"/>
    <property type="evidence" value="ECO:0007669"/>
    <property type="project" value="UniProtKB-KW"/>
</dbReference>
<evidence type="ECO:0000256" key="7">
    <source>
        <dbReference type="ARBA" id="ARBA00023242"/>
    </source>
</evidence>
<evidence type="ECO:0000313" key="11">
    <source>
        <dbReference type="EMBL" id="KAK6944432.1"/>
    </source>
</evidence>
<comment type="cofactor">
    <cofactor evidence="1">
        <name>a divalent metal cation</name>
        <dbReference type="ChEBI" id="CHEBI:60240"/>
    </cofactor>
</comment>
<evidence type="ECO:0000256" key="2">
    <source>
        <dbReference type="ARBA" id="ARBA00004123"/>
    </source>
</evidence>